<evidence type="ECO:0000256" key="1">
    <source>
        <dbReference type="ARBA" id="ARBA00022485"/>
    </source>
</evidence>
<sequence length="390" mass="43330">MSWQDILAAQSGNSPARLTEQEAVELYEEADFNALRQAALDRRRKQVPGGHVTYMIDRNINYTNVCTINCQFCSFYRPPGHAETYTQTYEEISARIRELEAISGVRILMQGGVNPELSFEWYEGLLTHIRENHPTIDIDCFSPIEIEGIAEVTGLPTLTVLKRLQKAGMHGLPGGGAEMLVDDVRLGISPKKGSADNWLRVMAEAQSLGLTTSATNVFGFGETEAHRVSHMVRIRDAQDVAIENGWPGFTSFIAWPVQLETNSFGRRNRGRNRYECGAGPIEYLRHVAISRLFFDNIDHIQASWPTMGVDVAQMGLFGGADDIGSTMMEENVVSASGTTKVLTTEDELQEAITRAGFTPLRRNSNYQLLETPNPKIDPQSFPTPPPIQPV</sequence>
<comment type="cofactor">
    <cofactor evidence="6">
        <name>[4Fe-4S] cluster</name>
        <dbReference type="ChEBI" id="CHEBI:49883"/>
    </cofactor>
    <text evidence="6">Binds 1 [4Fe-4S] cluster. The cluster is coordinated with 3 cysteines and an exchangeable S-adenosyl-L-methionine.</text>
</comment>
<dbReference type="SFLD" id="SFLDF00342">
    <property type="entry name" value="cyclic_dehypoxanthine_futalosi"/>
    <property type="match status" value="1"/>
</dbReference>
<evidence type="ECO:0000256" key="5">
    <source>
        <dbReference type="ARBA" id="ARBA00023014"/>
    </source>
</evidence>
<dbReference type="SFLD" id="SFLDS00029">
    <property type="entry name" value="Radical_SAM"/>
    <property type="match status" value="1"/>
</dbReference>
<dbReference type="AlphaFoldDB" id="A0A075GSN0"/>
<dbReference type="Pfam" id="PF04055">
    <property type="entry name" value="Radical_SAM"/>
    <property type="match status" value="1"/>
</dbReference>
<protein>
    <submittedName>
        <fullName evidence="10">Radical SAM domain-containing protein</fullName>
    </submittedName>
</protein>
<dbReference type="InterPro" id="IPR034405">
    <property type="entry name" value="F420"/>
</dbReference>
<dbReference type="PANTHER" id="PTHR43076">
    <property type="entry name" value="FO SYNTHASE (COFH)"/>
    <property type="match status" value="1"/>
</dbReference>
<evidence type="ECO:0000256" key="7">
    <source>
        <dbReference type="PIRSR" id="PIRSR004762-2"/>
    </source>
</evidence>
<accession>A0A075GSN0</accession>
<dbReference type="SFLD" id="SFLDG01064">
    <property type="entry name" value="F420__menaquinone_cofactor_bio"/>
    <property type="match status" value="1"/>
</dbReference>
<dbReference type="Pfam" id="PF19288">
    <property type="entry name" value="CofH_C"/>
    <property type="match status" value="1"/>
</dbReference>
<dbReference type="GO" id="GO:0044689">
    <property type="term" value="F:7,8-didemethyl-8-hydroxy-5-deazariboflavin synthase activity"/>
    <property type="evidence" value="ECO:0007669"/>
    <property type="project" value="TreeGrafter"/>
</dbReference>
<proteinExistence type="predicted"/>
<evidence type="ECO:0000256" key="3">
    <source>
        <dbReference type="ARBA" id="ARBA00022723"/>
    </source>
</evidence>
<dbReference type="InterPro" id="IPR045567">
    <property type="entry name" value="CofH/MnqC-like_C"/>
</dbReference>
<dbReference type="NCBIfam" id="TIGR00423">
    <property type="entry name" value="CofH family radical SAM protein"/>
    <property type="match status" value="1"/>
</dbReference>
<reference evidence="10" key="1">
    <citation type="journal article" date="2014" name="Genome Biol. Evol.">
        <title>Pangenome evidence for extensive interdomain horizontal transfer affecting lineage core and shell genes in uncultured planktonic thaumarchaeota and euryarchaeota.</title>
        <authorList>
            <person name="Deschamps P."/>
            <person name="Zivanovic Y."/>
            <person name="Moreira D."/>
            <person name="Rodriguez-Valera F."/>
            <person name="Lopez-Garcia P."/>
        </authorList>
    </citation>
    <scope>NUCLEOTIDE SEQUENCE</scope>
</reference>
<dbReference type="PANTHER" id="PTHR43076:SF1">
    <property type="entry name" value="LIPOYL SYNTHASE 2"/>
    <property type="match status" value="1"/>
</dbReference>
<feature type="binding site" evidence="7">
    <location>
        <position position="178"/>
    </location>
    <ligand>
        <name>S-adenosyl-L-methionine</name>
        <dbReference type="ChEBI" id="CHEBI:59789"/>
    </ligand>
</feature>
<dbReference type="PIRSF" id="PIRSF004762">
    <property type="entry name" value="CHP00423"/>
    <property type="match status" value="1"/>
</dbReference>
<dbReference type="SUPFAM" id="SSF102114">
    <property type="entry name" value="Radical SAM enzymes"/>
    <property type="match status" value="1"/>
</dbReference>
<dbReference type="InterPro" id="IPR013785">
    <property type="entry name" value="Aldolase_TIM"/>
</dbReference>
<keyword evidence="3" id="KW-0479">Metal-binding</keyword>
<keyword evidence="5 6" id="KW-0411">Iron-sulfur</keyword>
<feature type="region of interest" description="Disordered" evidence="8">
    <location>
        <begin position="371"/>
        <end position="390"/>
    </location>
</feature>
<dbReference type="GO" id="GO:0051539">
    <property type="term" value="F:4 iron, 4 sulfur cluster binding"/>
    <property type="evidence" value="ECO:0007669"/>
    <property type="project" value="UniProtKB-KW"/>
</dbReference>
<organism evidence="10">
    <name type="scientific">uncultured marine group II/III euryarchaeote KM3_18_D06</name>
    <dbReference type="NCBI Taxonomy" id="1457956"/>
    <lineage>
        <taxon>Archaea</taxon>
        <taxon>Methanobacteriati</taxon>
        <taxon>Methanobacteriota</taxon>
        <taxon>environmental samples</taxon>
    </lineage>
</organism>
<feature type="binding site" evidence="7">
    <location>
        <position position="303"/>
    </location>
    <ligand>
        <name>(3R)-3-methyl-D-ornithine</name>
        <dbReference type="ChEBI" id="CHEBI:64642"/>
    </ligand>
</feature>
<evidence type="ECO:0000256" key="2">
    <source>
        <dbReference type="ARBA" id="ARBA00022691"/>
    </source>
</evidence>
<evidence type="ECO:0000259" key="9">
    <source>
        <dbReference type="PROSITE" id="PS51918"/>
    </source>
</evidence>
<dbReference type="GO" id="GO:0046872">
    <property type="term" value="F:metal ion binding"/>
    <property type="evidence" value="ECO:0007669"/>
    <property type="project" value="UniProtKB-KW"/>
</dbReference>
<dbReference type="InterPro" id="IPR020050">
    <property type="entry name" value="FO_synthase_su2"/>
</dbReference>
<evidence type="ECO:0000256" key="8">
    <source>
        <dbReference type="SAM" id="MobiDB-lite"/>
    </source>
</evidence>
<keyword evidence="1 6" id="KW-0004">4Fe-4S</keyword>
<evidence type="ECO:0000256" key="4">
    <source>
        <dbReference type="ARBA" id="ARBA00023004"/>
    </source>
</evidence>
<feature type="binding site" evidence="7">
    <location>
        <position position="325"/>
    </location>
    <ligand>
        <name>(3R)-3-methyl-D-ornithine</name>
        <dbReference type="ChEBI" id="CHEBI:64642"/>
    </ligand>
</feature>
<dbReference type="EMBL" id="KF900756">
    <property type="protein sequence ID" value="AIF05980.1"/>
    <property type="molecule type" value="Genomic_DNA"/>
</dbReference>
<feature type="binding site" evidence="7">
    <location>
        <position position="142"/>
    </location>
    <ligand>
        <name>(3R)-3-methyl-D-ornithine</name>
        <dbReference type="ChEBI" id="CHEBI:64642"/>
    </ligand>
</feature>
<evidence type="ECO:0000313" key="10">
    <source>
        <dbReference type="EMBL" id="AIF05980.1"/>
    </source>
</evidence>
<feature type="binding site" evidence="6">
    <location>
        <position position="73"/>
    </location>
    <ligand>
        <name>[4Fe-4S] cluster</name>
        <dbReference type="ChEBI" id="CHEBI:49883"/>
        <note>4Fe-4S-S-AdoMet</note>
    </ligand>
</feature>
<keyword evidence="2 6" id="KW-0949">S-adenosyl-L-methionine</keyword>
<dbReference type="CDD" id="cd01335">
    <property type="entry name" value="Radical_SAM"/>
    <property type="match status" value="1"/>
</dbReference>
<feature type="binding site" evidence="6">
    <location>
        <position position="70"/>
    </location>
    <ligand>
        <name>[4Fe-4S] cluster</name>
        <dbReference type="ChEBI" id="CHEBI:49883"/>
        <note>4Fe-4S-S-AdoMet</note>
    </ligand>
</feature>
<feature type="binding site" evidence="7">
    <location>
        <position position="72"/>
    </location>
    <ligand>
        <name>S-adenosyl-L-methionine</name>
        <dbReference type="ChEBI" id="CHEBI:59789"/>
    </ligand>
</feature>
<evidence type="ECO:0000256" key="6">
    <source>
        <dbReference type="PIRSR" id="PIRSR004762-1"/>
    </source>
</evidence>
<dbReference type="InterPro" id="IPR058240">
    <property type="entry name" value="rSAM_sf"/>
</dbReference>
<feature type="binding site" evidence="6">
    <location>
        <position position="66"/>
    </location>
    <ligand>
        <name>[4Fe-4S] cluster</name>
        <dbReference type="ChEBI" id="CHEBI:49883"/>
        <note>4Fe-4S-S-AdoMet</note>
    </ligand>
</feature>
<dbReference type="InterPro" id="IPR007197">
    <property type="entry name" value="rSAM"/>
</dbReference>
<keyword evidence="4 6" id="KW-0408">Iron</keyword>
<feature type="domain" description="Radical SAM core" evidence="9">
    <location>
        <begin position="52"/>
        <end position="298"/>
    </location>
</feature>
<dbReference type="SFLD" id="SFLDG01389">
    <property type="entry name" value="menaquinone_synthsis_involved"/>
    <property type="match status" value="1"/>
</dbReference>
<dbReference type="Gene3D" id="3.20.20.70">
    <property type="entry name" value="Aldolase class I"/>
    <property type="match status" value="1"/>
</dbReference>
<dbReference type="GO" id="GO:0016765">
    <property type="term" value="F:transferase activity, transferring alkyl or aryl (other than methyl) groups"/>
    <property type="evidence" value="ECO:0007669"/>
    <property type="project" value="InterPro"/>
</dbReference>
<feature type="compositionally biased region" description="Pro residues" evidence="8">
    <location>
        <begin position="381"/>
        <end position="390"/>
    </location>
</feature>
<dbReference type="PROSITE" id="PS51918">
    <property type="entry name" value="RADICAL_SAM"/>
    <property type="match status" value="1"/>
</dbReference>
<name>A0A075GSN0_9EURY</name>